<keyword evidence="5" id="KW-1185">Reference proteome</keyword>
<keyword evidence="2" id="KW-0472">Membrane</keyword>
<proteinExistence type="predicted"/>
<keyword evidence="2" id="KW-0812">Transmembrane</keyword>
<keyword evidence="2" id="KW-1133">Transmembrane helix</keyword>
<keyword evidence="3" id="KW-0732">Signal</keyword>
<sequence length="266" mass="29921">MMAATPARWRSLFALIFVMCHLAVPASSFRVRGCKAAVVSYDYRSQAGANHRAHPTALLLAKKDNIDANDGEDDSANRQFDVDIFNERNRPALIFFASLTLWHFGLAVENGKQENDDLKSVLGAVFVALLAAEFILTPILTRYDTNKTQLDEAPFGRADDDYGPGSEPPPHDRLRYVSTFMPSRRRPPAAVGKPSFPRFKVYYLLRRRVRFEPRPLDFRERDLPNATAYGGSEGIYNNLRNPRNDAIRLAPASPYSFGVALRSKDI</sequence>
<gene>
    <name evidence="4" type="ORF">THAOC_15806</name>
</gene>
<name>K0SDR0_THAOC</name>
<feature type="region of interest" description="Disordered" evidence="1">
    <location>
        <begin position="152"/>
        <end position="171"/>
    </location>
</feature>
<dbReference type="AlphaFoldDB" id="K0SDR0"/>
<accession>K0SDR0</accession>
<dbReference type="EMBL" id="AGNL01018192">
    <property type="protein sequence ID" value="EJK63530.1"/>
    <property type="molecule type" value="Genomic_DNA"/>
</dbReference>
<organism evidence="4 5">
    <name type="scientific">Thalassiosira oceanica</name>
    <name type="common">Marine diatom</name>
    <dbReference type="NCBI Taxonomy" id="159749"/>
    <lineage>
        <taxon>Eukaryota</taxon>
        <taxon>Sar</taxon>
        <taxon>Stramenopiles</taxon>
        <taxon>Ochrophyta</taxon>
        <taxon>Bacillariophyta</taxon>
        <taxon>Coscinodiscophyceae</taxon>
        <taxon>Thalassiosirophycidae</taxon>
        <taxon>Thalassiosirales</taxon>
        <taxon>Thalassiosiraceae</taxon>
        <taxon>Thalassiosira</taxon>
    </lineage>
</organism>
<protein>
    <submittedName>
        <fullName evidence="4">Uncharacterized protein</fullName>
    </submittedName>
</protein>
<evidence type="ECO:0000313" key="5">
    <source>
        <dbReference type="Proteomes" id="UP000266841"/>
    </source>
</evidence>
<dbReference type="Proteomes" id="UP000266841">
    <property type="component" value="Unassembled WGS sequence"/>
</dbReference>
<evidence type="ECO:0000313" key="4">
    <source>
        <dbReference type="EMBL" id="EJK63530.1"/>
    </source>
</evidence>
<evidence type="ECO:0000256" key="3">
    <source>
        <dbReference type="SAM" id="SignalP"/>
    </source>
</evidence>
<reference evidence="4 5" key="1">
    <citation type="journal article" date="2012" name="Genome Biol.">
        <title>Genome and low-iron response of an oceanic diatom adapted to chronic iron limitation.</title>
        <authorList>
            <person name="Lommer M."/>
            <person name="Specht M."/>
            <person name="Roy A.S."/>
            <person name="Kraemer L."/>
            <person name="Andreson R."/>
            <person name="Gutowska M.A."/>
            <person name="Wolf J."/>
            <person name="Bergner S.V."/>
            <person name="Schilhabel M.B."/>
            <person name="Klostermeier U.C."/>
            <person name="Beiko R.G."/>
            <person name="Rosenstiel P."/>
            <person name="Hippler M."/>
            <person name="Laroche J."/>
        </authorList>
    </citation>
    <scope>NUCLEOTIDE SEQUENCE [LARGE SCALE GENOMIC DNA]</scope>
    <source>
        <strain evidence="4 5">CCMP1005</strain>
    </source>
</reference>
<feature type="signal peptide" evidence="3">
    <location>
        <begin position="1"/>
        <end position="28"/>
    </location>
</feature>
<comment type="caution">
    <text evidence="4">The sequence shown here is derived from an EMBL/GenBank/DDBJ whole genome shotgun (WGS) entry which is preliminary data.</text>
</comment>
<feature type="transmembrane region" description="Helical" evidence="2">
    <location>
        <begin position="120"/>
        <end position="140"/>
    </location>
</feature>
<feature type="chain" id="PRO_5003841000" evidence="3">
    <location>
        <begin position="29"/>
        <end position="266"/>
    </location>
</feature>
<feature type="transmembrane region" description="Helical" evidence="2">
    <location>
        <begin position="91"/>
        <end position="108"/>
    </location>
</feature>
<evidence type="ECO:0000256" key="2">
    <source>
        <dbReference type="SAM" id="Phobius"/>
    </source>
</evidence>
<evidence type="ECO:0000256" key="1">
    <source>
        <dbReference type="SAM" id="MobiDB-lite"/>
    </source>
</evidence>